<evidence type="ECO:0000256" key="1">
    <source>
        <dbReference type="SAM" id="MobiDB-lite"/>
    </source>
</evidence>
<name>A0A7S2C6H9_9EUKA</name>
<feature type="region of interest" description="Disordered" evidence="1">
    <location>
        <begin position="70"/>
        <end position="95"/>
    </location>
</feature>
<reference evidence="2" key="1">
    <citation type="submission" date="2021-01" db="EMBL/GenBank/DDBJ databases">
        <authorList>
            <person name="Corre E."/>
            <person name="Pelletier E."/>
            <person name="Niang G."/>
            <person name="Scheremetjew M."/>
            <person name="Finn R."/>
            <person name="Kale V."/>
            <person name="Holt S."/>
            <person name="Cochrane G."/>
            <person name="Meng A."/>
            <person name="Brown T."/>
            <person name="Cohen L."/>
        </authorList>
    </citation>
    <scope>NUCLEOTIDE SEQUENCE</scope>
    <source>
        <strain evidence="2">UTEX LB 985</strain>
    </source>
</reference>
<evidence type="ECO:0000313" key="2">
    <source>
        <dbReference type="EMBL" id="CAD9416841.1"/>
    </source>
</evidence>
<dbReference type="EMBL" id="HBGU01012112">
    <property type="protein sequence ID" value="CAD9416841.1"/>
    <property type="molecule type" value="Transcribed_RNA"/>
</dbReference>
<accession>A0A7S2C6H9</accession>
<gene>
    <name evidence="2" type="ORF">CBRE1094_LOCUS6640</name>
</gene>
<proteinExistence type="predicted"/>
<sequence>MTRTLRCQDGQEGYTLHAQLCHTLLQRPSASPRTARCLTEAATQPQRLTGCAGRLPQVEDGSCPWDQEVESGEVGGNHLHPDHLHPGQGRAGPDGQFAEEEVEQAFEKVPSVTTL</sequence>
<dbReference type="AlphaFoldDB" id="A0A7S2C6H9"/>
<protein>
    <submittedName>
        <fullName evidence="2">Uncharacterized protein</fullName>
    </submittedName>
</protein>
<organism evidence="2">
    <name type="scientific">Haptolina brevifila</name>
    <dbReference type="NCBI Taxonomy" id="156173"/>
    <lineage>
        <taxon>Eukaryota</taxon>
        <taxon>Haptista</taxon>
        <taxon>Haptophyta</taxon>
        <taxon>Prymnesiophyceae</taxon>
        <taxon>Prymnesiales</taxon>
        <taxon>Prymnesiaceae</taxon>
        <taxon>Haptolina</taxon>
    </lineage>
</organism>